<comment type="caution">
    <text evidence="1">The sequence shown here is derived from an EMBL/GenBank/DDBJ whole genome shotgun (WGS) entry which is preliminary data.</text>
</comment>
<gene>
    <name evidence="1" type="ORF">GCM10011322_17710</name>
</gene>
<evidence type="ECO:0000313" key="2">
    <source>
        <dbReference type="Proteomes" id="UP000600449"/>
    </source>
</evidence>
<dbReference type="Proteomes" id="UP000600449">
    <property type="component" value="Unassembled WGS sequence"/>
</dbReference>
<proteinExistence type="predicted"/>
<sequence>MLGTVNAPLKRQISASDLSRCLVSADPDPWLVHVAAYFNELSTDLILEFAHVHDVDGAQLERAYAATRSRTGMVNPELEARFDAMAHSS</sequence>
<accession>A0A917V3H0</accession>
<keyword evidence="2" id="KW-1185">Reference proteome</keyword>
<dbReference type="AlphaFoldDB" id="A0A917V3H0"/>
<name>A0A917V3H0_9HYPH</name>
<reference evidence="1 2" key="1">
    <citation type="journal article" date="2014" name="Int. J. Syst. Evol. Microbiol.">
        <title>Complete genome sequence of Corynebacterium casei LMG S-19264T (=DSM 44701T), isolated from a smear-ripened cheese.</title>
        <authorList>
            <consortium name="US DOE Joint Genome Institute (JGI-PGF)"/>
            <person name="Walter F."/>
            <person name="Albersmeier A."/>
            <person name="Kalinowski J."/>
            <person name="Ruckert C."/>
        </authorList>
    </citation>
    <scope>NUCLEOTIDE SEQUENCE [LARGE SCALE GENOMIC DNA]</scope>
    <source>
        <strain evidence="1 2">CGMCC 1.9161</strain>
    </source>
</reference>
<organism evidence="1 2">
    <name type="scientific">Salinarimonas ramus</name>
    <dbReference type="NCBI Taxonomy" id="690164"/>
    <lineage>
        <taxon>Bacteria</taxon>
        <taxon>Pseudomonadati</taxon>
        <taxon>Pseudomonadota</taxon>
        <taxon>Alphaproteobacteria</taxon>
        <taxon>Hyphomicrobiales</taxon>
        <taxon>Salinarimonadaceae</taxon>
        <taxon>Salinarimonas</taxon>
    </lineage>
</organism>
<evidence type="ECO:0000313" key="1">
    <source>
        <dbReference type="EMBL" id="GGK31609.1"/>
    </source>
</evidence>
<protein>
    <submittedName>
        <fullName evidence="1">Uncharacterized protein</fullName>
    </submittedName>
</protein>
<dbReference type="EMBL" id="BMMF01000004">
    <property type="protein sequence ID" value="GGK31609.1"/>
    <property type="molecule type" value="Genomic_DNA"/>
</dbReference>